<evidence type="ECO:0000256" key="8">
    <source>
        <dbReference type="ARBA" id="ARBA00023204"/>
    </source>
</evidence>
<dbReference type="GO" id="GO:0016788">
    <property type="term" value="F:hydrolase activity, acting on ester bonds"/>
    <property type="evidence" value="ECO:0007669"/>
    <property type="project" value="InterPro"/>
</dbReference>
<dbReference type="GO" id="GO:0006310">
    <property type="term" value="P:DNA recombination"/>
    <property type="evidence" value="ECO:0007669"/>
    <property type="project" value="UniProtKB-KW"/>
</dbReference>
<evidence type="ECO:0000256" key="4">
    <source>
        <dbReference type="ARBA" id="ARBA00022763"/>
    </source>
</evidence>
<accession>A0A481N4C4</accession>
<keyword evidence="8" id="KW-0234">DNA repair</keyword>
<evidence type="ECO:0000256" key="2">
    <source>
        <dbReference type="ARBA" id="ARBA00008810"/>
    </source>
</evidence>
<dbReference type="GO" id="GO:0000287">
    <property type="term" value="F:magnesium ion binding"/>
    <property type="evidence" value="ECO:0007669"/>
    <property type="project" value="InterPro"/>
</dbReference>
<keyword evidence="3" id="KW-0540">Nuclease</keyword>
<keyword evidence="7" id="KW-0233">DNA recombination</keyword>
<sequence>MYSPMSSNRSEIVCAFDIGKKNPARTIMELRRDAIKILNIAKLDWSASNWERAVSRDIASYAYTTVLLEHQPRRSPYSKFVYFIKGLLYNTSTRVKCVSPIMSGGTYRNRKRASVQVFLYWMSVFEIDPPRYKKLDDVADSFNLAMRYILDKWDVVYAPYVKKM</sequence>
<dbReference type="SUPFAM" id="SSF53098">
    <property type="entry name" value="Ribonuclease H-like"/>
    <property type="match status" value="1"/>
</dbReference>
<organism evidence="9 10">
    <name type="scientific">Myxoma virus</name>
    <dbReference type="NCBI Taxonomy" id="10273"/>
    <lineage>
        <taxon>Viruses</taxon>
        <taxon>Varidnaviria</taxon>
        <taxon>Bamfordvirae</taxon>
        <taxon>Nucleocytoviricota</taxon>
        <taxon>Pokkesviricetes</taxon>
        <taxon>Chitovirales</taxon>
        <taxon>Poxviridae</taxon>
        <taxon>Chordopoxvirinae</taxon>
        <taxon>Leporipoxvirus</taxon>
        <taxon>Leporipoxvirus myxoma</taxon>
    </lineage>
</organism>
<dbReference type="GO" id="GO:0004518">
    <property type="term" value="F:nuclease activity"/>
    <property type="evidence" value="ECO:0007669"/>
    <property type="project" value="UniProtKB-KW"/>
</dbReference>
<dbReference type="Pfam" id="PF04848">
    <property type="entry name" value="Pox_A22"/>
    <property type="match status" value="1"/>
</dbReference>
<evidence type="ECO:0000256" key="6">
    <source>
        <dbReference type="ARBA" id="ARBA00022842"/>
    </source>
</evidence>
<dbReference type="Proteomes" id="UP000291627">
    <property type="component" value="Segment"/>
</dbReference>
<proteinExistence type="inferred from homology"/>
<keyword evidence="6" id="KW-0460">Magnesium</keyword>
<dbReference type="GO" id="GO:0000400">
    <property type="term" value="F:four-way junction DNA binding"/>
    <property type="evidence" value="ECO:0007669"/>
    <property type="project" value="InterPro"/>
</dbReference>
<comment type="similarity">
    <text evidence="2">Belongs to the RuvC family. Poxviruses-type subfamily.</text>
</comment>
<evidence type="ECO:0000256" key="3">
    <source>
        <dbReference type="ARBA" id="ARBA00022722"/>
    </source>
</evidence>
<dbReference type="GO" id="GO:0006281">
    <property type="term" value="P:DNA repair"/>
    <property type="evidence" value="ECO:0007669"/>
    <property type="project" value="UniProtKB-KW"/>
</dbReference>
<evidence type="ECO:0000313" key="10">
    <source>
        <dbReference type="Proteomes" id="UP000291627"/>
    </source>
</evidence>
<name>A0A481N4C4_9POXV</name>
<keyword evidence="4" id="KW-0227">DNA damage</keyword>
<evidence type="ECO:0000313" key="9">
    <source>
        <dbReference type="EMBL" id="QAV35439.1"/>
    </source>
</evidence>
<comment type="cofactor">
    <cofactor evidence="1">
        <name>Mg(2+)</name>
        <dbReference type="ChEBI" id="CHEBI:18420"/>
    </cofactor>
</comment>
<keyword evidence="5" id="KW-0378">Hydrolase</keyword>
<gene>
    <name evidence="9" type="primary">m112R</name>
</gene>
<evidence type="ECO:0000256" key="5">
    <source>
        <dbReference type="ARBA" id="ARBA00022801"/>
    </source>
</evidence>
<dbReference type="InterPro" id="IPR012337">
    <property type="entry name" value="RNaseH-like_sf"/>
</dbReference>
<dbReference type="InterPro" id="IPR006932">
    <property type="entry name" value="HJ-resolvase_A22"/>
</dbReference>
<evidence type="ECO:0000256" key="1">
    <source>
        <dbReference type="ARBA" id="ARBA00001946"/>
    </source>
</evidence>
<protein>
    <submittedName>
        <fullName evidence="9">M112R</fullName>
    </submittedName>
</protein>
<evidence type="ECO:0000256" key="7">
    <source>
        <dbReference type="ARBA" id="ARBA00023172"/>
    </source>
</evidence>
<dbReference type="EMBL" id="MK388099">
    <property type="protein sequence ID" value="QAV35439.1"/>
    <property type="molecule type" value="Genomic_DNA"/>
</dbReference>
<reference evidence="9 10" key="1">
    <citation type="journal article" date="2019" name="J. Virol.">
        <title>Punctuated evolution of myxoma virus: rapid and disjunct evolution of a recent viral lineage in Australia.</title>
        <authorList>
            <person name="Eden J.-S."/>
            <person name="Kerr P.J."/>
            <person name="Holmes E.C."/>
        </authorList>
    </citation>
    <scope>NUCLEOTIDE SEQUENCE [LARGE SCALE GENOMIC DNA]</scope>
    <source>
        <strain evidence="9">Aust/Vic/Wonga Park/03-2012</strain>
    </source>
</reference>